<dbReference type="OrthoDB" id="2428527at2759"/>
<dbReference type="Proteomes" id="UP000769157">
    <property type="component" value="Unassembled WGS sequence"/>
</dbReference>
<comment type="subcellular location">
    <subcellularLocation>
        <location evidence="1">Nucleus</location>
    </subcellularLocation>
</comment>
<dbReference type="Gene3D" id="4.10.240.10">
    <property type="entry name" value="Zn(2)-C6 fungal-type DNA-binding domain"/>
    <property type="match status" value="1"/>
</dbReference>
<dbReference type="PANTHER" id="PTHR31313">
    <property type="entry name" value="TY1 ENHANCER ACTIVATOR"/>
    <property type="match status" value="1"/>
</dbReference>
<evidence type="ECO:0000256" key="2">
    <source>
        <dbReference type="ARBA" id="ARBA00022723"/>
    </source>
</evidence>
<keyword evidence="8" id="KW-0812">Transmembrane</keyword>
<evidence type="ECO:0000256" key="5">
    <source>
        <dbReference type="ARBA" id="ARBA00023125"/>
    </source>
</evidence>
<dbReference type="GO" id="GO:0005634">
    <property type="term" value="C:nucleus"/>
    <property type="evidence" value="ECO:0007669"/>
    <property type="project" value="UniProtKB-SubCell"/>
</dbReference>
<name>A0A9P8P339_9ASCO</name>
<dbReference type="SMART" id="SM00906">
    <property type="entry name" value="Fungal_trans"/>
    <property type="match status" value="1"/>
</dbReference>
<dbReference type="GO" id="GO:0006351">
    <property type="term" value="P:DNA-templated transcription"/>
    <property type="evidence" value="ECO:0007669"/>
    <property type="project" value="InterPro"/>
</dbReference>
<evidence type="ECO:0000256" key="8">
    <source>
        <dbReference type="SAM" id="Phobius"/>
    </source>
</evidence>
<gene>
    <name evidence="10" type="ORF">OGAPHI_004671</name>
</gene>
<dbReference type="RefSeq" id="XP_046060237.1">
    <property type="nucleotide sequence ID" value="XM_046205774.1"/>
</dbReference>
<keyword evidence="8" id="KW-0472">Membrane</keyword>
<feature type="transmembrane region" description="Helical" evidence="8">
    <location>
        <begin position="460"/>
        <end position="480"/>
    </location>
</feature>
<evidence type="ECO:0000256" key="3">
    <source>
        <dbReference type="ARBA" id="ARBA00022833"/>
    </source>
</evidence>
<keyword evidence="11" id="KW-1185">Reference proteome</keyword>
<evidence type="ECO:0000313" key="11">
    <source>
        <dbReference type="Proteomes" id="UP000769157"/>
    </source>
</evidence>
<sequence>MSPSISKICVSCKGLGKRDCDGTSPSCSNCVQVLQPCCYKVEADRRRRKYQASYIFQLQEKVNKLESHLSLSTQHTLCDELTPPPENPAKYRKKLNKIDQSANESVFAKIFGECLEFKGRHDSASRDLLSKEEFEYGFSDLEVLHVANSFKFGLIELTRDNSFQVPYVLRLSLSEIEEWDFMADFIPSHRLVICSMFGIAALYSDLSNAHKFSKIFINQAANIARQAFMLEPDRFLVQGLLLLSSYEMGMGSDRSSYMYSSMACNILEHMGYHAQSDSSSSKNNEAANLDSALFWSVCLQDRIISTKLGLPACLHYKRVATPFYQVQGSAADGKSYICELSFSYTTRLWYILDRFQDQIFASQHDVGDSQEHVKLHDTAELCFKDIKSLLPPLLKKRNIPEDPSVIYYHMCHFACLILLESTFVKQFPVTGSRKCILAANEISRLIEELFDSGQIYMTSYHFGFICYLAATVHLSLYIVLSQKQRSILVRCKSCFKALEINGLKWKGSLEYLRMLNQFAEANEVTIEEPQNDMRLGWLEIRQPYTGSILDEFDQRVPQTC</sequence>
<keyword evidence="3" id="KW-0862">Zinc</keyword>
<keyword evidence="5" id="KW-0238">DNA-binding</keyword>
<dbReference type="PANTHER" id="PTHR31313:SF81">
    <property type="entry name" value="TY1 ENHANCER ACTIVATOR"/>
    <property type="match status" value="1"/>
</dbReference>
<evidence type="ECO:0000256" key="7">
    <source>
        <dbReference type="ARBA" id="ARBA00023242"/>
    </source>
</evidence>
<feature type="domain" description="Xylanolytic transcriptional activator regulatory" evidence="9">
    <location>
        <begin position="256"/>
        <end position="330"/>
    </location>
</feature>
<dbReference type="GO" id="GO:0008270">
    <property type="term" value="F:zinc ion binding"/>
    <property type="evidence" value="ECO:0007669"/>
    <property type="project" value="InterPro"/>
</dbReference>
<reference evidence="10" key="1">
    <citation type="journal article" date="2021" name="Open Biol.">
        <title>Shared evolutionary footprints suggest mitochondrial oxidative damage underlies multiple complex I losses in fungi.</title>
        <authorList>
            <person name="Schikora-Tamarit M.A."/>
            <person name="Marcet-Houben M."/>
            <person name="Nosek J."/>
            <person name="Gabaldon T."/>
        </authorList>
    </citation>
    <scope>NUCLEOTIDE SEQUENCE</scope>
    <source>
        <strain evidence="10">CBS6075</strain>
    </source>
</reference>
<accession>A0A9P8P339</accession>
<dbReference type="InterPro" id="IPR051615">
    <property type="entry name" value="Transcr_Regulatory_Elem"/>
</dbReference>
<dbReference type="InterPro" id="IPR001138">
    <property type="entry name" value="Zn2Cys6_DnaBD"/>
</dbReference>
<reference evidence="10" key="2">
    <citation type="submission" date="2021-01" db="EMBL/GenBank/DDBJ databases">
        <authorList>
            <person name="Schikora-Tamarit M.A."/>
        </authorList>
    </citation>
    <scope>NUCLEOTIDE SEQUENCE</scope>
    <source>
        <strain evidence="10">CBS6075</strain>
    </source>
</reference>
<evidence type="ECO:0000256" key="6">
    <source>
        <dbReference type="ARBA" id="ARBA00023163"/>
    </source>
</evidence>
<protein>
    <recommendedName>
        <fullName evidence="9">Xylanolytic transcriptional activator regulatory domain-containing protein</fullName>
    </recommendedName>
</protein>
<organism evidence="10 11">
    <name type="scientific">Ogataea philodendri</name>
    <dbReference type="NCBI Taxonomy" id="1378263"/>
    <lineage>
        <taxon>Eukaryota</taxon>
        <taxon>Fungi</taxon>
        <taxon>Dikarya</taxon>
        <taxon>Ascomycota</taxon>
        <taxon>Saccharomycotina</taxon>
        <taxon>Pichiomycetes</taxon>
        <taxon>Pichiales</taxon>
        <taxon>Pichiaceae</taxon>
        <taxon>Ogataea</taxon>
    </lineage>
</organism>
<dbReference type="GeneID" id="70236636"/>
<keyword evidence="6" id="KW-0804">Transcription</keyword>
<dbReference type="CDD" id="cd00067">
    <property type="entry name" value="GAL4"/>
    <property type="match status" value="1"/>
</dbReference>
<dbReference type="CDD" id="cd12148">
    <property type="entry name" value="fungal_TF_MHR"/>
    <property type="match status" value="1"/>
</dbReference>
<proteinExistence type="predicted"/>
<keyword evidence="8" id="KW-1133">Transmembrane helix</keyword>
<dbReference type="Pfam" id="PF04082">
    <property type="entry name" value="Fungal_trans"/>
    <property type="match status" value="1"/>
</dbReference>
<dbReference type="GO" id="GO:0003677">
    <property type="term" value="F:DNA binding"/>
    <property type="evidence" value="ECO:0007669"/>
    <property type="project" value="UniProtKB-KW"/>
</dbReference>
<dbReference type="AlphaFoldDB" id="A0A9P8P339"/>
<dbReference type="EMBL" id="JAEUBE010000352">
    <property type="protein sequence ID" value="KAH3663957.1"/>
    <property type="molecule type" value="Genomic_DNA"/>
</dbReference>
<keyword evidence="2" id="KW-0479">Metal-binding</keyword>
<keyword evidence="4" id="KW-0805">Transcription regulation</keyword>
<dbReference type="GO" id="GO:0000981">
    <property type="term" value="F:DNA-binding transcription factor activity, RNA polymerase II-specific"/>
    <property type="evidence" value="ECO:0007669"/>
    <property type="project" value="InterPro"/>
</dbReference>
<evidence type="ECO:0000256" key="1">
    <source>
        <dbReference type="ARBA" id="ARBA00004123"/>
    </source>
</evidence>
<keyword evidence="7" id="KW-0539">Nucleus</keyword>
<evidence type="ECO:0000256" key="4">
    <source>
        <dbReference type="ARBA" id="ARBA00023015"/>
    </source>
</evidence>
<comment type="caution">
    <text evidence="10">The sequence shown here is derived from an EMBL/GenBank/DDBJ whole genome shotgun (WGS) entry which is preliminary data.</text>
</comment>
<evidence type="ECO:0000259" key="9">
    <source>
        <dbReference type="SMART" id="SM00906"/>
    </source>
</evidence>
<dbReference type="InterPro" id="IPR036864">
    <property type="entry name" value="Zn2-C6_fun-type_DNA-bd_sf"/>
</dbReference>
<evidence type="ECO:0000313" key="10">
    <source>
        <dbReference type="EMBL" id="KAH3663957.1"/>
    </source>
</evidence>
<dbReference type="InterPro" id="IPR007219">
    <property type="entry name" value="XnlR_reg_dom"/>
</dbReference>